<feature type="domain" description="MAP3K TRAFs-binding" evidence="1">
    <location>
        <begin position="80"/>
        <end position="169"/>
    </location>
</feature>
<dbReference type="InterPro" id="IPR025136">
    <property type="entry name" value="MAP3K_TRAF-bd"/>
</dbReference>
<dbReference type="Pfam" id="PF20309">
    <property type="entry name" value="DRHyd-ASK"/>
    <property type="match status" value="1"/>
</dbReference>
<sequence length="172" mass="18849">MPKSRQMTIVCIINLEPSSSSTTIKNRAFTDIEKACQRIKASLTVVPFKNLDFGETSALESFYNADVVIVDISTGIVQALGYHVGVRHSMGMKHNIIISCEIDTEVTHPFKLCWGNSYKYLPYTLDNNGACVVADPARGQQIDTPVVNTGDAAPLLCNAIQSVLLEVEKDNK</sequence>
<dbReference type="STRING" id="37653.A0A0L8FPT3"/>
<proteinExistence type="predicted"/>
<dbReference type="EMBL" id="KQ427878">
    <property type="protein sequence ID" value="KOF66643.1"/>
    <property type="molecule type" value="Genomic_DNA"/>
</dbReference>
<dbReference type="AlphaFoldDB" id="A0A0L8FPT3"/>
<dbReference type="OrthoDB" id="275301at2759"/>
<organism evidence="3">
    <name type="scientific">Octopus bimaculoides</name>
    <name type="common">California two-spotted octopus</name>
    <dbReference type="NCBI Taxonomy" id="37653"/>
    <lineage>
        <taxon>Eukaryota</taxon>
        <taxon>Metazoa</taxon>
        <taxon>Spiralia</taxon>
        <taxon>Lophotrochozoa</taxon>
        <taxon>Mollusca</taxon>
        <taxon>Cephalopoda</taxon>
        <taxon>Coleoidea</taxon>
        <taxon>Octopodiformes</taxon>
        <taxon>Octopoda</taxon>
        <taxon>Incirrata</taxon>
        <taxon>Octopodidae</taxon>
        <taxon>Octopus</taxon>
    </lineage>
</organism>
<name>A0A0L8FPT3_OCTBM</name>
<feature type="domain" description="MAP3K deoxyribohydrolase" evidence="2">
    <location>
        <begin position="31"/>
        <end position="66"/>
    </location>
</feature>
<evidence type="ECO:0000313" key="3">
    <source>
        <dbReference type="EMBL" id="KOF66643.1"/>
    </source>
</evidence>
<dbReference type="Pfam" id="PF13281">
    <property type="entry name" value="MAP3K_TRAF_bd"/>
    <property type="match status" value="1"/>
</dbReference>
<accession>A0A0L8FPT3</accession>
<protein>
    <submittedName>
        <fullName evidence="3">Uncharacterized protein</fullName>
    </submittedName>
</protein>
<dbReference type="InterPro" id="IPR046872">
    <property type="entry name" value="DRHyd-ASK"/>
</dbReference>
<evidence type="ECO:0000259" key="2">
    <source>
        <dbReference type="Pfam" id="PF20309"/>
    </source>
</evidence>
<evidence type="ECO:0000259" key="1">
    <source>
        <dbReference type="Pfam" id="PF13281"/>
    </source>
</evidence>
<reference evidence="3" key="1">
    <citation type="submission" date="2015-07" db="EMBL/GenBank/DDBJ databases">
        <title>MeaNS - Measles Nucleotide Surveillance Program.</title>
        <authorList>
            <person name="Tran T."/>
            <person name="Druce J."/>
        </authorList>
    </citation>
    <scope>NUCLEOTIDE SEQUENCE</scope>
    <source>
        <strain evidence="3">UCB-OBI-ISO-001</strain>
        <tissue evidence="3">Gonad</tissue>
    </source>
</reference>
<gene>
    <name evidence="3" type="ORF">OCBIM_22011728mg</name>
</gene>